<dbReference type="CDD" id="cd14704">
    <property type="entry name" value="bZIP_HY5-like"/>
    <property type="match status" value="1"/>
</dbReference>
<keyword evidence="10" id="KW-1185">Reference proteome</keyword>
<keyword evidence="3" id="KW-0805">Transcription regulation</keyword>
<evidence type="ECO:0000313" key="9">
    <source>
        <dbReference type="EMBL" id="EGG13734.1"/>
    </source>
</evidence>
<accession>F4QDA6</accession>
<dbReference type="RefSeq" id="XP_004350438.1">
    <property type="nucleotide sequence ID" value="XM_004350388.1"/>
</dbReference>
<evidence type="ECO:0000313" key="10">
    <source>
        <dbReference type="Proteomes" id="UP000007797"/>
    </source>
</evidence>
<dbReference type="Gene3D" id="1.20.5.170">
    <property type="match status" value="1"/>
</dbReference>
<dbReference type="SUPFAM" id="SSF57959">
    <property type="entry name" value="Leucine zipper domain"/>
    <property type="match status" value="1"/>
</dbReference>
<proteinExistence type="inferred from homology"/>
<sequence>MNFSSDFINISNEIESFNNTLNEMLSVWNDPNVVPQNNVVNKNNNNSINNNNNMMSLNSSQQLEANINLILNNNNNNNNNSTNSNNTTTNTTIFKQSQPNHGRSFLVSSNSHLESFLLDNPSLFQSDDAIGKMSKVINEINRESKGFQPVEIVPLKNFSTAAPSTEQQPSLPSFSSIPSFSLDTTKLEELKTDLSFLDPILSIPYANHNNMLPILNNNQPTTMNIIPTPQLQQQQQPQQQQQQEPIYNIDYNQNNNNNNIQNDMIDYIMPIKQENNSGPIRHANQFDRSPVQPDSTMVTLSTAQLSSFTSMEMEDYATASSVGKNLSTSERKDIRRQKRLIKNRESAHLSRQRKRERLTDLEHHVEELTQNSSKLTGLLGGLENENLVLNAEVSQLVDVIKDSPVLSALFVHSTFGSLRNNQPYRREVQVTL</sequence>
<dbReference type="OMA" id="GPIRHAN"/>
<dbReference type="PANTHER" id="PTHR47416">
    <property type="entry name" value="BASIC-LEUCINE ZIPPER TRANSCRIPTION FACTOR F-RELATED"/>
    <property type="match status" value="1"/>
</dbReference>
<dbReference type="EMBL" id="GL883029">
    <property type="protein sequence ID" value="EGG13734.1"/>
    <property type="molecule type" value="Genomic_DNA"/>
</dbReference>
<dbReference type="PANTHER" id="PTHR47416:SF8">
    <property type="entry name" value="BASIC-LEUCINE ZIPPER TRANSCRIPTION FACTOR E-RELATED"/>
    <property type="match status" value="1"/>
</dbReference>
<dbReference type="KEGG" id="dfa:DFA_11495"/>
<evidence type="ECO:0000256" key="6">
    <source>
        <dbReference type="ARBA" id="ARBA00023242"/>
    </source>
</evidence>
<evidence type="ECO:0000256" key="1">
    <source>
        <dbReference type="ARBA" id="ARBA00004123"/>
    </source>
</evidence>
<dbReference type="InterPro" id="IPR046347">
    <property type="entry name" value="bZIP_sf"/>
</dbReference>
<feature type="domain" description="BZIP" evidence="8">
    <location>
        <begin position="333"/>
        <end position="396"/>
    </location>
</feature>
<dbReference type="GO" id="GO:0003700">
    <property type="term" value="F:DNA-binding transcription factor activity"/>
    <property type="evidence" value="ECO:0007669"/>
    <property type="project" value="InterPro"/>
</dbReference>
<keyword evidence="6" id="KW-0539">Nucleus</keyword>
<dbReference type="GO" id="GO:0003677">
    <property type="term" value="F:DNA binding"/>
    <property type="evidence" value="ECO:0007669"/>
    <property type="project" value="UniProtKB-KW"/>
</dbReference>
<dbReference type="AlphaFoldDB" id="F4QDA6"/>
<comment type="similarity">
    <text evidence="2">Belongs to the bZIP family.</text>
</comment>
<comment type="subcellular location">
    <subcellularLocation>
        <location evidence="1">Nucleus</location>
    </subcellularLocation>
</comment>
<dbReference type="SMART" id="SM00338">
    <property type="entry name" value="BRLZ"/>
    <property type="match status" value="1"/>
</dbReference>
<evidence type="ECO:0000256" key="7">
    <source>
        <dbReference type="SAM" id="Coils"/>
    </source>
</evidence>
<keyword evidence="7" id="KW-0175">Coiled coil</keyword>
<evidence type="ECO:0000256" key="2">
    <source>
        <dbReference type="ARBA" id="ARBA00007163"/>
    </source>
</evidence>
<evidence type="ECO:0000256" key="5">
    <source>
        <dbReference type="ARBA" id="ARBA00023163"/>
    </source>
</evidence>
<dbReference type="PROSITE" id="PS50217">
    <property type="entry name" value="BZIP"/>
    <property type="match status" value="1"/>
</dbReference>
<dbReference type="Proteomes" id="UP000007797">
    <property type="component" value="Unassembled WGS sequence"/>
</dbReference>
<evidence type="ECO:0000256" key="3">
    <source>
        <dbReference type="ARBA" id="ARBA00023015"/>
    </source>
</evidence>
<name>F4QDA6_CACFS</name>
<evidence type="ECO:0000259" key="8">
    <source>
        <dbReference type="PROSITE" id="PS50217"/>
    </source>
</evidence>
<dbReference type="InterPro" id="IPR004827">
    <property type="entry name" value="bZIP"/>
</dbReference>
<dbReference type="GO" id="GO:0010737">
    <property type="term" value="P:protein kinase A signaling"/>
    <property type="evidence" value="ECO:0007669"/>
    <property type="project" value="EnsemblProtists"/>
</dbReference>
<dbReference type="OrthoDB" id="21133at2759"/>
<dbReference type="GeneID" id="14865901"/>
<feature type="coiled-coil region" evidence="7">
    <location>
        <begin position="351"/>
        <end position="385"/>
    </location>
</feature>
<organism evidence="9 10">
    <name type="scientific">Cavenderia fasciculata</name>
    <name type="common">Slime mold</name>
    <name type="synonym">Dictyostelium fasciculatum</name>
    <dbReference type="NCBI Taxonomy" id="261658"/>
    <lineage>
        <taxon>Eukaryota</taxon>
        <taxon>Amoebozoa</taxon>
        <taxon>Evosea</taxon>
        <taxon>Eumycetozoa</taxon>
        <taxon>Dictyostelia</taxon>
        <taxon>Acytosteliales</taxon>
        <taxon>Cavenderiaceae</taxon>
        <taxon>Cavenderia</taxon>
    </lineage>
</organism>
<dbReference type="GO" id="GO:0005634">
    <property type="term" value="C:nucleus"/>
    <property type="evidence" value="ECO:0007669"/>
    <property type="project" value="UniProtKB-SubCell"/>
</dbReference>
<dbReference type="Pfam" id="PF00170">
    <property type="entry name" value="bZIP_1"/>
    <property type="match status" value="1"/>
</dbReference>
<protein>
    <submittedName>
        <fullName evidence="9">Basic-leucine zipper transcription factor</fullName>
    </submittedName>
</protein>
<gene>
    <name evidence="9" type="primary">bzpG</name>
    <name evidence="9" type="ORF">DFA_11495</name>
</gene>
<keyword evidence="4" id="KW-0238">DNA-binding</keyword>
<evidence type="ECO:0000256" key="4">
    <source>
        <dbReference type="ARBA" id="ARBA00023125"/>
    </source>
</evidence>
<reference evidence="10" key="1">
    <citation type="journal article" date="2011" name="Genome Res.">
        <title>Phylogeny-wide analysis of social amoeba genomes highlights ancient origins for complex intercellular communication.</title>
        <authorList>
            <person name="Heidel A.J."/>
            <person name="Lawal H.M."/>
            <person name="Felder M."/>
            <person name="Schilde C."/>
            <person name="Helps N.R."/>
            <person name="Tunggal B."/>
            <person name="Rivero F."/>
            <person name="John U."/>
            <person name="Schleicher M."/>
            <person name="Eichinger L."/>
            <person name="Platzer M."/>
            <person name="Noegel A.A."/>
            <person name="Schaap P."/>
            <person name="Gloeckner G."/>
        </authorList>
    </citation>
    <scope>NUCLEOTIDE SEQUENCE [LARGE SCALE GENOMIC DNA]</scope>
    <source>
        <strain evidence="10">SH3</strain>
    </source>
</reference>
<keyword evidence="5" id="KW-0804">Transcription</keyword>